<dbReference type="Pfam" id="PF01408">
    <property type="entry name" value="GFO_IDH_MocA"/>
    <property type="match status" value="1"/>
</dbReference>
<dbReference type="OrthoDB" id="446809at2759"/>
<dbReference type="PANTHER" id="PTHR43708:SF1">
    <property type="entry name" value="GALACTOSE_LACTOSE METABOLISM REGULATORY PROTEIN GAL80"/>
    <property type="match status" value="1"/>
</dbReference>
<dbReference type="PANTHER" id="PTHR43708">
    <property type="entry name" value="CONSERVED EXPRESSED OXIDOREDUCTASE (EUROFUNG)"/>
    <property type="match status" value="1"/>
</dbReference>
<dbReference type="Gene3D" id="3.40.50.720">
    <property type="entry name" value="NAD(P)-binding Rossmann-like Domain"/>
    <property type="match status" value="1"/>
</dbReference>
<dbReference type="SUPFAM" id="SSF51735">
    <property type="entry name" value="NAD(P)-binding Rossmann-fold domains"/>
    <property type="match status" value="1"/>
</dbReference>
<name>A0A9P4QWL1_9PLEO</name>
<evidence type="ECO:0000259" key="1">
    <source>
        <dbReference type="Pfam" id="PF01408"/>
    </source>
</evidence>
<evidence type="ECO:0000259" key="2">
    <source>
        <dbReference type="Pfam" id="PF22685"/>
    </source>
</evidence>
<dbReference type="InterPro" id="IPR051317">
    <property type="entry name" value="Gfo/Idh/MocA_oxidoreduct"/>
</dbReference>
<gene>
    <name evidence="3" type="ORF">EJ04DRAFT_497214</name>
</gene>
<dbReference type="Proteomes" id="UP000799444">
    <property type="component" value="Unassembled WGS sequence"/>
</dbReference>
<evidence type="ECO:0000313" key="4">
    <source>
        <dbReference type="Proteomes" id="UP000799444"/>
    </source>
</evidence>
<keyword evidence="4" id="KW-1185">Reference proteome</keyword>
<dbReference type="InterPro" id="IPR036291">
    <property type="entry name" value="NAD(P)-bd_dom_sf"/>
</dbReference>
<feature type="domain" description="Gal80p-like C-terminal" evidence="2">
    <location>
        <begin position="142"/>
        <end position="292"/>
    </location>
</feature>
<dbReference type="InterPro" id="IPR000683">
    <property type="entry name" value="Gfo/Idh/MocA-like_OxRdtase_N"/>
</dbReference>
<proteinExistence type="predicted"/>
<dbReference type="EMBL" id="ML996180">
    <property type="protein sequence ID" value="KAF2732246.1"/>
    <property type="molecule type" value="Genomic_DNA"/>
</dbReference>
<dbReference type="SUPFAM" id="SSF55347">
    <property type="entry name" value="Glyceraldehyde-3-phosphate dehydrogenase-like, C-terminal domain"/>
    <property type="match status" value="1"/>
</dbReference>
<dbReference type="Gene3D" id="3.30.360.10">
    <property type="entry name" value="Dihydrodipicolinate Reductase, domain 2"/>
    <property type="match status" value="1"/>
</dbReference>
<dbReference type="GO" id="GO:0000166">
    <property type="term" value="F:nucleotide binding"/>
    <property type="evidence" value="ECO:0007669"/>
    <property type="project" value="InterPro"/>
</dbReference>
<accession>A0A9P4QWL1</accession>
<dbReference type="AlphaFoldDB" id="A0A9P4QWL1"/>
<dbReference type="Pfam" id="PF22685">
    <property type="entry name" value="Gal80p_C-like"/>
    <property type="match status" value="1"/>
</dbReference>
<organism evidence="3 4">
    <name type="scientific">Polyplosphaeria fusca</name>
    <dbReference type="NCBI Taxonomy" id="682080"/>
    <lineage>
        <taxon>Eukaryota</taxon>
        <taxon>Fungi</taxon>
        <taxon>Dikarya</taxon>
        <taxon>Ascomycota</taxon>
        <taxon>Pezizomycotina</taxon>
        <taxon>Dothideomycetes</taxon>
        <taxon>Pleosporomycetidae</taxon>
        <taxon>Pleosporales</taxon>
        <taxon>Tetraplosphaeriaceae</taxon>
        <taxon>Polyplosphaeria</taxon>
    </lineage>
</organism>
<protein>
    <submittedName>
        <fullName evidence="3">NAD(P)-binding protein</fullName>
    </submittedName>
</protein>
<reference evidence="3" key="1">
    <citation type="journal article" date="2020" name="Stud. Mycol.">
        <title>101 Dothideomycetes genomes: a test case for predicting lifestyles and emergence of pathogens.</title>
        <authorList>
            <person name="Haridas S."/>
            <person name="Albert R."/>
            <person name="Binder M."/>
            <person name="Bloem J."/>
            <person name="Labutti K."/>
            <person name="Salamov A."/>
            <person name="Andreopoulos B."/>
            <person name="Baker S."/>
            <person name="Barry K."/>
            <person name="Bills G."/>
            <person name="Bluhm B."/>
            <person name="Cannon C."/>
            <person name="Castanera R."/>
            <person name="Culley D."/>
            <person name="Daum C."/>
            <person name="Ezra D."/>
            <person name="Gonzalez J."/>
            <person name="Henrissat B."/>
            <person name="Kuo A."/>
            <person name="Liang C."/>
            <person name="Lipzen A."/>
            <person name="Lutzoni F."/>
            <person name="Magnuson J."/>
            <person name="Mondo S."/>
            <person name="Nolan M."/>
            <person name="Ohm R."/>
            <person name="Pangilinan J."/>
            <person name="Park H.-J."/>
            <person name="Ramirez L."/>
            <person name="Alfaro M."/>
            <person name="Sun H."/>
            <person name="Tritt A."/>
            <person name="Yoshinaga Y."/>
            <person name="Zwiers L.-H."/>
            <person name="Turgeon B."/>
            <person name="Goodwin S."/>
            <person name="Spatafora J."/>
            <person name="Crous P."/>
            <person name="Grigoriev I."/>
        </authorList>
    </citation>
    <scope>NUCLEOTIDE SEQUENCE</scope>
    <source>
        <strain evidence="3">CBS 125425</strain>
    </source>
</reference>
<feature type="domain" description="Gfo/Idh/MocA-like oxidoreductase N-terminal" evidence="1">
    <location>
        <begin position="4"/>
        <end position="128"/>
    </location>
</feature>
<comment type="caution">
    <text evidence="3">The sequence shown here is derived from an EMBL/GenBank/DDBJ whole genome shotgun (WGS) entry which is preliminary data.</text>
</comment>
<dbReference type="InterPro" id="IPR055080">
    <property type="entry name" value="Gal80p-like_C"/>
</dbReference>
<evidence type="ECO:0000313" key="3">
    <source>
        <dbReference type="EMBL" id="KAF2732246.1"/>
    </source>
</evidence>
<sequence>MAPIRVALVGLSASAKVSWASDAHLPYLLSRYGKAHYKLVALLNSSVSAAEAAKKTYNLDSSVKAYGDPAALASDPDVDLVVVNTRVDVHFQIAEPSARAGKALFIEWPLVDTLARTYDLTKTMNLQNSIIGLQGRVSAVPLRLKALIAQGTIGTVLSSDIRAFGNLIPRDAFPEGLTYFGDRKVNGHPINIANGHMLDYVQDVLGELEDFQANMQIQWPERKVLNAAGEAKGTCTNDVPDLLALHGKLRKGKAGIVDGATLSVFFRSGPQFKGDPGFVWHIYGTKGELKVSAPGPYIMADFYAYDAPVTIEVHDFQSDEVRDLGWEVEDWQKELPGKARNIGMLYERYAKWVEGGKGEVKEGKEWPTVGDAVERMEQFAKLYKTFDSEWET</sequence>